<dbReference type="RefSeq" id="WP_112433078.1">
    <property type="nucleotide sequence ID" value="NZ_MCIF01000002.1"/>
</dbReference>
<sequence length="329" mass="37051">MLKVKFDIEVTTPLFLAGANQEEVELRPPSLRGPLRYWYRALIGGIVGGNLAEVRRRETEVFGSAEYGSPISIRISEVTLPEQGLSAFTQADNQPGRNYLFWSMDKTKDRSSRQYYPPGTHFRLILAAHEKNRQALKEAIIALWLLTNLGGLGARSRRCAGSLTICSSTLPSALEFNLPRLSPEDASSLDELANTLTLGLQEIQRFYKAEKRSELQNRSFDILSPATCSIWVLSPSNPWKKVKEALEFVGRTYKEYRQSLSDEQRKALGLPFGGHKGRLASPLHLHITAIKAGYICVATLFRKNALLPDRLDINSKFIVRFESNRELKL</sequence>
<dbReference type="EMBL" id="MCIF01000002">
    <property type="protein sequence ID" value="RAQ98099.1"/>
    <property type="molecule type" value="Genomic_DNA"/>
</dbReference>
<dbReference type="InterPro" id="IPR007522">
    <property type="entry name" value="CRISPR-assoc_prot_TM1795"/>
</dbReference>
<dbReference type="Pfam" id="PF03787">
    <property type="entry name" value="RAMPs"/>
    <property type="match status" value="1"/>
</dbReference>
<protein>
    <submittedName>
        <fullName evidence="3">Type III-B CRISPR module RAMP protein Cmr1</fullName>
    </submittedName>
</protein>
<dbReference type="AlphaFoldDB" id="A0A328VLP7"/>
<keyword evidence="4" id="KW-1185">Reference proteome</keyword>
<dbReference type="OrthoDB" id="190500at2"/>
<reference evidence="3 4" key="1">
    <citation type="submission" date="2016-08" db="EMBL/GenBank/DDBJ databases">
        <title>Analysis of Carbohydrate Active Enzymes in Thermogemmatispora T81 Reveals Carbohydrate Degradation Ability.</title>
        <authorList>
            <person name="Tomazini A."/>
            <person name="Lal S."/>
            <person name="Stott M."/>
            <person name="Henrissat B."/>
            <person name="Polikarpov I."/>
            <person name="Sparling R."/>
            <person name="Levin D.B."/>
        </authorList>
    </citation>
    <scope>NUCLEOTIDE SEQUENCE [LARGE SCALE GENOMIC DNA]</scope>
    <source>
        <strain evidence="3 4">T81</strain>
    </source>
</reference>
<organism evidence="3 4">
    <name type="scientific">Thermogemmatispora tikiterensis</name>
    <dbReference type="NCBI Taxonomy" id="1825093"/>
    <lineage>
        <taxon>Bacteria</taxon>
        <taxon>Bacillati</taxon>
        <taxon>Chloroflexota</taxon>
        <taxon>Ktedonobacteria</taxon>
        <taxon>Thermogemmatisporales</taxon>
        <taxon>Thermogemmatisporaceae</taxon>
        <taxon>Thermogemmatispora</taxon>
    </lineage>
</organism>
<name>A0A328VLP7_9CHLR</name>
<feature type="domain" description="CRISPR type III-associated protein" evidence="2">
    <location>
        <begin position="8"/>
        <end position="163"/>
    </location>
</feature>
<dbReference type="InterPro" id="IPR005537">
    <property type="entry name" value="RAMP_III_fam"/>
</dbReference>
<dbReference type="NCBIfam" id="TIGR01894">
    <property type="entry name" value="cas_TM1795_cmr1"/>
    <property type="match status" value="1"/>
</dbReference>
<dbReference type="GO" id="GO:0051607">
    <property type="term" value="P:defense response to virus"/>
    <property type="evidence" value="ECO:0007669"/>
    <property type="project" value="UniProtKB-KW"/>
</dbReference>
<comment type="caution">
    <text evidence="3">The sequence shown here is derived from an EMBL/GenBank/DDBJ whole genome shotgun (WGS) entry which is preliminary data.</text>
</comment>
<evidence type="ECO:0000313" key="4">
    <source>
        <dbReference type="Proteomes" id="UP000248706"/>
    </source>
</evidence>
<evidence type="ECO:0000313" key="3">
    <source>
        <dbReference type="EMBL" id="RAQ98099.1"/>
    </source>
</evidence>
<keyword evidence="1" id="KW-0051">Antiviral defense</keyword>
<evidence type="ECO:0000259" key="2">
    <source>
        <dbReference type="Pfam" id="PF03787"/>
    </source>
</evidence>
<evidence type="ECO:0000256" key="1">
    <source>
        <dbReference type="ARBA" id="ARBA00023118"/>
    </source>
</evidence>
<accession>A0A328VLP7</accession>
<gene>
    <name evidence="3" type="ORF">A4R35_21340</name>
</gene>
<proteinExistence type="predicted"/>
<dbReference type="Proteomes" id="UP000248706">
    <property type="component" value="Unassembled WGS sequence"/>
</dbReference>